<evidence type="ECO:0000313" key="2">
    <source>
        <dbReference type="EMBL" id="KAA1112970.1"/>
    </source>
</evidence>
<evidence type="ECO:0000256" key="1">
    <source>
        <dbReference type="SAM" id="SignalP"/>
    </source>
</evidence>
<dbReference type="OrthoDB" id="2495459at2759"/>
<proteinExistence type="predicted"/>
<dbReference type="Proteomes" id="UP000324748">
    <property type="component" value="Unassembled WGS sequence"/>
</dbReference>
<accession>A0A5B0QIP7</accession>
<gene>
    <name evidence="2" type="ORF">PGT21_017281</name>
</gene>
<dbReference type="AlphaFoldDB" id="A0A5B0QIP7"/>
<comment type="caution">
    <text evidence="2">The sequence shown here is derived from an EMBL/GenBank/DDBJ whole genome shotgun (WGS) entry which is preliminary data.</text>
</comment>
<name>A0A5B0QIP7_PUCGR</name>
<reference evidence="2 3" key="1">
    <citation type="submission" date="2019-05" db="EMBL/GenBank/DDBJ databases">
        <title>Emergence of the Ug99 lineage of the wheat stem rust pathogen through somatic hybridization.</title>
        <authorList>
            <person name="Li F."/>
            <person name="Upadhyaya N.M."/>
            <person name="Sperschneider J."/>
            <person name="Matny O."/>
            <person name="Nguyen-Phuc H."/>
            <person name="Mago R."/>
            <person name="Raley C."/>
            <person name="Miller M.E."/>
            <person name="Silverstein K.A.T."/>
            <person name="Henningsen E."/>
            <person name="Hirsch C.D."/>
            <person name="Visser B."/>
            <person name="Pretorius Z.A."/>
            <person name="Steffenson B.J."/>
            <person name="Schwessinger B."/>
            <person name="Dodds P.N."/>
            <person name="Figueroa M."/>
        </authorList>
    </citation>
    <scope>NUCLEOTIDE SEQUENCE [LARGE SCALE GENOMIC DNA]</scope>
    <source>
        <strain evidence="2">21-0</strain>
    </source>
</reference>
<protein>
    <recommendedName>
        <fullName evidence="4">Ecp2 effector protein domain-containing protein</fullName>
    </recommendedName>
</protein>
<feature type="chain" id="PRO_5023036379" description="Ecp2 effector protein domain-containing protein" evidence="1">
    <location>
        <begin position="21"/>
        <end position="258"/>
    </location>
</feature>
<dbReference type="EMBL" id="VSWC01000015">
    <property type="protein sequence ID" value="KAA1112970.1"/>
    <property type="molecule type" value="Genomic_DNA"/>
</dbReference>
<sequence length="258" mass="27707">MIACRFVFLAAISLLTSTMSKPIDGDSGGIDCFRRLPVSKVDCQRAISKIHYQHDNTLDTASKHFGWASGNCSIIVLNPDGAATNKAQIEDGFKQILDKCNPHAGEGPLKVNEGVFLHIAHRSNASYAAYESDHPFLKPTCGMNMNAPDTQSEDCKKAYKDIPLNGQGQFLSPAKQKTSSVTSTYKSCNVTIYTSDDSALLATKGNLDNTFEQMLGQCKGKSGVVSIKEGAQGLNGRVLLDIKSSVPCGFGPGKQVCH</sequence>
<keyword evidence="3" id="KW-1185">Reference proteome</keyword>
<keyword evidence="1" id="KW-0732">Signal</keyword>
<feature type="signal peptide" evidence="1">
    <location>
        <begin position="1"/>
        <end position="20"/>
    </location>
</feature>
<organism evidence="2 3">
    <name type="scientific">Puccinia graminis f. sp. tritici</name>
    <dbReference type="NCBI Taxonomy" id="56615"/>
    <lineage>
        <taxon>Eukaryota</taxon>
        <taxon>Fungi</taxon>
        <taxon>Dikarya</taxon>
        <taxon>Basidiomycota</taxon>
        <taxon>Pucciniomycotina</taxon>
        <taxon>Pucciniomycetes</taxon>
        <taxon>Pucciniales</taxon>
        <taxon>Pucciniaceae</taxon>
        <taxon>Puccinia</taxon>
    </lineage>
</organism>
<evidence type="ECO:0000313" key="3">
    <source>
        <dbReference type="Proteomes" id="UP000324748"/>
    </source>
</evidence>
<evidence type="ECO:0008006" key="4">
    <source>
        <dbReference type="Google" id="ProtNLM"/>
    </source>
</evidence>